<comment type="caution">
    <text evidence="14">The sequence shown here is derived from an EMBL/GenBank/DDBJ whole genome shotgun (WGS) entry which is preliminary data.</text>
</comment>
<comment type="similarity">
    <text evidence="2">Belongs to the uracil-DNA glycosylase (UDG) superfamily. Type 4 (UDGa) family.</text>
</comment>
<keyword evidence="5" id="KW-0004">4Fe-4S</keyword>
<evidence type="ECO:0000256" key="11">
    <source>
        <dbReference type="ARBA" id="ARBA00023204"/>
    </source>
</evidence>
<protein>
    <recommendedName>
        <fullName evidence="4">Type-4 uracil-DNA glycosylase</fullName>
        <ecNumber evidence="3">3.2.2.27</ecNumber>
    </recommendedName>
</protein>
<evidence type="ECO:0000256" key="10">
    <source>
        <dbReference type="ARBA" id="ARBA00023014"/>
    </source>
</evidence>
<evidence type="ECO:0000256" key="2">
    <source>
        <dbReference type="ARBA" id="ARBA00006521"/>
    </source>
</evidence>
<evidence type="ECO:0000256" key="7">
    <source>
        <dbReference type="ARBA" id="ARBA00022763"/>
    </source>
</evidence>
<comment type="catalytic activity">
    <reaction evidence="1">
        <text>Hydrolyzes single-stranded DNA or mismatched double-stranded DNA and polynucleotides, releasing free uracil.</text>
        <dbReference type="EC" id="3.2.2.27"/>
    </reaction>
</comment>
<name>A0AAW9RDP5_9HYPH</name>
<dbReference type="InterPro" id="IPR005273">
    <property type="entry name" value="Ura-DNA_glyco_family4"/>
</dbReference>
<keyword evidence="8 14" id="KW-0378">Hydrolase</keyword>
<evidence type="ECO:0000256" key="3">
    <source>
        <dbReference type="ARBA" id="ARBA00012030"/>
    </source>
</evidence>
<dbReference type="AlphaFoldDB" id="A0AAW9RDP5"/>
<reference evidence="14 15" key="1">
    <citation type="submission" date="2024-02" db="EMBL/GenBank/DDBJ databases">
        <title>Genome analysis and characterization of Microbaculum marinisediminis sp. nov., isolated from marine sediment.</title>
        <authorList>
            <person name="Du Z.-J."/>
            <person name="Ye Y.-Q."/>
            <person name="Zhang Z.-R."/>
            <person name="Yuan S.-M."/>
            <person name="Zhang X.-Y."/>
        </authorList>
    </citation>
    <scope>NUCLEOTIDE SEQUENCE [LARGE SCALE GENOMIC DNA]</scope>
    <source>
        <strain evidence="14 15">SDUM1044001</strain>
    </source>
</reference>
<sequence length="270" mass="29260">MTDRQNHSPPLSREAARALLAWQLAAGADEAVGDAPVDRLAPAAPSAPVSRPAGTGTPGDAATLPASDHGAHDPVMSARARAREATSLEELHHILEGFEGCALRFTAKSLCFADGNPEARVMFVGEAPGAEEDLQGKPFVGRAGRLLDRMLAAIGLDRTSAYITNVVYWRPPGNRTPTPQETQVCRPFIERQIELADPDVIVFLGGAAAKEMLNRSEGILKMRGKWFDYDTGRRTIRAIATLHPAYLLRQPGQKRLAWRDLVAIRKALSD</sequence>
<feature type="domain" description="Uracil-DNA glycosylase-like" evidence="13">
    <location>
        <begin position="112"/>
        <end position="262"/>
    </location>
</feature>
<keyword evidence="6" id="KW-0479">Metal-binding</keyword>
<feature type="region of interest" description="Disordered" evidence="12">
    <location>
        <begin position="39"/>
        <end position="81"/>
    </location>
</feature>
<keyword evidence="9" id="KW-0408">Iron</keyword>
<dbReference type="NCBIfam" id="TIGR00758">
    <property type="entry name" value="UDG_fam4"/>
    <property type="match status" value="1"/>
</dbReference>
<evidence type="ECO:0000256" key="6">
    <source>
        <dbReference type="ARBA" id="ARBA00022723"/>
    </source>
</evidence>
<dbReference type="GO" id="GO:0006281">
    <property type="term" value="P:DNA repair"/>
    <property type="evidence" value="ECO:0007669"/>
    <property type="project" value="UniProtKB-KW"/>
</dbReference>
<dbReference type="Proteomes" id="UP001378188">
    <property type="component" value="Unassembled WGS sequence"/>
</dbReference>
<proteinExistence type="inferred from homology"/>
<dbReference type="GO" id="GO:0004844">
    <property type="term" value="F:uracil DNA N-glycosylase activity"/>
    <property type="evidence" value="ECO:0007669"/>
    <property type="project" value="UniProtKB-EC"/>
</dbReference>
<dbReference type="Gene3D" id="3.40.470.10">
    <property type="entry name" value="Uracil-DNA glycosylase-like domain"/>
    <property type="match status" value="1"/>
</dbReference>
<dbReference type="SMART" id="SM00987">
    <property type="entry name" value="UreE_C"/>
    <property type="match status" value="1"/>
</dbReference>
<evidence type="ECO:0000256" key="12">
    <source>
        <dbReference type="SAM" id="MobiDB-lite"/>
    </source>
</evidence>
<feature type="compositionally biased region" description="Low complexity" evidence="12">
    <location>
        <begin position="41"/>
        <end position="53"/>
    </location>
</feature>
<evidence type="ECO:0000256" key="1">
    <source>
        <dbReference type="ARBA" id="ARBA00001400"/>
    </source>
</evidence>
<evidence type="ECO:0000313" key="14">
    <source>
        <dbReference type="EMBL" id="MEJ8571722.1"/>
    </source>
</evidence>
<evidence type="ECO:0000313" key="15">
    <source>
        <dbReference type="Proteomes" id="UP001378188"/>
    </source>
</evidence>
<evidence type="ECO:0000256" key="4">
    <source>
        <dbReference type="ARBA" id="ARBA00019403"/>
    </source>
</evidence>
<evidence type="ECO:0000259" key="13">
    <source>
        <dbReference type="SMART" id="SM00986"/>
    </source>
</evidence>
<dbReference type="GO" id="GO:0046872">
    <property type="term" value="F:metal ion binding"/>
    <property type="evidence" value="ECO:0007669"/>
    <property type="project" value="UniProtKB-KW"/>
</dbReference>
<dbReference type="CDD" id="cd10030">
    <property type="entry name" value="UDG-F4_TTUDGA_SPO1dp_like"/>
    <property type="match status" value="1"/>
</dbReference>
<dbReference type="EMBL" id="JAZHOF010000003">
    <property type="protein sequence ID" value="MEJ8571722.1"/>
    <property type="molecule type" value="Genomic_DNA"/>
</dbReference>
<dbReference type="InterPro" id="IPR051536">
    <property type="entry name" value="UDG_Type-4/5"/>
</dbReference>
<organism evidence="14 15">
    <name type="scientific">Microbaculum marinum</name>
    <dbReference type="NCBI Taxonomy" id="1764581"/>
    <lineage>
        <taxon>Bacteria</taxon>
        <taxon>Pseudomonadati</taxon>
        <taxon>Pseudomonadota</taxon>
        <taxon>Alphaproteobacteria</taxon>
        <taxon>Hyphomicrobiales</taxon>
        <taxon>Tepidamorphaceae</taxon>
        <taxon>Microbaculum</taxon>
    </lineage>
</organism>
<accession>A0AAW9RDP5</accession>
<dbReference type="GO" id="GO:0051539">
    <property type="term" value="F:4 iron, 4 sulfur cluster binding"/>
    <property type="evidence" value="ECO:0007669"/>
    <property type="project" value="UniProtKB-KW"/>
</dbReference>
<dbReference type="EC" id="3.2.2.27" evidence="3"/>
<dbReference type="SUPFAM" id="SSF52141">
    <property type="entry name" value="Uracil-DNA glycosylase-like"/>
    <property type="match status" value="1"/>
</dbReference>
<keyword evidence="14" id="KW-0326">Glycosidase</keyword>
<dbReference type="InterPro" id="IPR005122">
    <property type="entry name" value="Uracil-DNA_glycosylase-like"/>
</dbReference>
<dbReference type="PANTHER" id="PTHR33693:SF1">
    <property type="entry name" value="TYPE-4 URACIL-DNA GLYCOSYLASE"/>
    <property type="match status" value="1"/>
</dbReference>
<dbReference type="InterPro" id="IPR036895">
    <property type="entry name" value="Uracil-DNA_glycosylase-like_sf"/>
</dbReference>
<evidence type="ECO:0000256" key="9">
    <source>
        <dbReference type="ARBA" id="ARBA00023004"/>
    </source>
</evidence>
<dbReference type="PANTHER" id="PTHR33693">
    <property type="entry name" value="TYPE-5 URACIL-DNA GLYCOSYLASE"/>
    <property type="match status" value="1"/>
</dbReference>
<dbReference type="Pfam" id="PF03167">
    <property type="entry name" value="UDG"/>
    <property type="match status" value="1"/>
</dbReference>
<keyword evidence="15" id="KW-1185">Reference proteome</keyword>
<keyword evidence="7" id="KW-0227">DNA damage</keyword>
<keyword evidence="10" id="KW-0411">Iron-sulfur</keyword>
<evidence type="ECO:0000256" key="5">
    <source>
        <dbReference type="ARBA" id="ARBA00022485"/>
    </source>
</evidence>
<dbReference type="SMART" id="SM00986">
    <property type="entry name" value="UDG"/>
    <property type="match status" value="1"/>
</dbReference>
<keyword evidence="11" id="KW-0234">DNA repair</keyword>
<dbReference type="RefSeq" id="WP_340329415.1">
    <property type="nucleotide sequence ID" value="NZ_JAZHOF010000003.1"/>
</dbReference>
<gene>
    <name evidence="14" type="ORF">V3328_09580</name>
</gene>
<evidence type="ECO:0000256" key="8">
    <source>
        <dbReference type="ARBA" id="ARBA00022801"/>
    </source>
</evidence>